<keyword evidence="4 7" id="KW-0808">Transferase</keyword>
<dbReference type="InterPro" id="IPR005814">
    <property type="entry name" value="Aminotrans_3"/>
</dbReference>
<dbReference type="InterPro" id="IPR050103">
    <property type="entry name" value="Class-III_PLP-dep_AT"/>
</dbReference>
<dbReference type="GO" id="GO:0009448">
    <property type="term" value="P:gamma-aminobutyric acid metabolic process"/>
    <property type="evidence" value="ECO:0007669"/>
    <property type="project" value="InterPro"/>
</dbReference>
<dbReference type="Gene3D" id="3.90.1150.10">
    <property type="entry name" value="Aspartate Aminotransferase, domain 1"/>
    <property type="match status" value="1"/>
</dbReference>
<keyword evidence="3 7" id="KW-0032">Aminotransferase</keyword>
<dbReference type="PROSITE" id="PS00600">
    <property type="entry name" value="AA_TRANSFER_CLASS_3"/>
    <property type="match status" value="1"/>
</dbReference>
<dbReference type="Gene3D" id="3.40.640.10">
    <property type="entry name" value="Type I PLP-dependent aspartate aminotransferase-like (Major domain)"/>
    <property type="match status" value="1"/>
</dbReference>
<reference evidence="7 8" key="1">
    <citation type="submission" date="2018-08" db="EMBL/GenBank/DDBJ databases">
        <title>Survival mechanisms of Campylobacter hepaticus identified by genomic analysis and comparative transcriptomic analysis of in vivo and in vitro derived bacteria.</title>
        <authorList>
            <person name="Van T.T.H."/>
            <person name="Moore R.J."/>
        </authorList>
    </citation>
    <scope>NUCLEOTIDE SEQUENCE [LARGE SCALE GENOMIC DNA]</scope>
    <source>
        <strain evidence="7 8">54L</strain>
    </source>
</reference>
<keyword evidence="5 6" id="KW-0663">Pyridoxal phosphate</keyword>
<dbReference type="PIRSF" id="PIRSF000521">
    <property type="entry name" value="Transaminase_4ab_Lys_Orn"/>
    <property type="match status" value="1"/>
</dbReference>
<sequence>MTNLNQFREKITPRGINVLCQWYASKAENATIWDENNKEYIDFASGIAVLNVGHRNPRVIQAVKKQLELFTHTAYQITPYENYLQLAHKINQLAPIEGDKKTCFFTTGAEATENAIKIAKAYTKRYGIISFGGSFHGRTTLSMSLTGKVSPYKADFGISSVGIYHALFPNQMYEISTKDAMKSIEYICKSSISPYDIAAIIFEPVQGEGGFNQAPHDFVQELRKFADEYKIVLIADEVQTGFGRTGKIFAMEHYDTKVDMICMAKSMAGGFPLSGVVGKANIMDSPNPGGLGGTYAGSPIGIAAALEVINILKEDNLLERANKLGEQLKANLKTLDCKELAQVRGIGSMVAAEFFKDDKPSPEFAKAVQNYAMEEGLLLLTCGTYGNVIRFLYPLTIPDEQFTQALNILNKSIKKAIA</sequence>
<dbReference type="RefSeq" id="WP_124134225.1">
    <property type="nucleotide sequence ID" value="NZ_QURW01000019.1"/>
</dbReference>
<dbReference type="NCBIfam" id="TIGR00700">
    <property type="entry name" value="GABAtrnsam"/>
    <property type="match status" value="1"/>
</dbReference>
<dbReference type="InterPro" id="IPR004632">
    <property type="entry name" value="4NH2But_aminotransferase_bac"/>
</dbReference>
<comment type="caution">
    <text evidence="7">The sequence shown here is derived from an EMBL/GenBank/DDBJ whole genome shotgun (WGS) entry which is preliminary data.</text>
</comment>
<dbReference type="GO" id="GO:0042802">
    <property type="term" value="F:identical protein binding"/>
    <property type="evidence" value="ECO:0007669"/>
    <property type="project" value="TreeGrafter"/>
</dbReference>
<name>A0A424YYW7_9BACT</name>
<dbReference type="InterPro" id="IPR015424">
    <property type="entry name" value="PyrdxlP-dep_Trfase"/>
</dbReference>
<protein>
    <submittedName>
        <fullName evidence="7">4-aminobutyrate--2-oxoglutarate transaminase</fullName>
        <ecNumber evidence="7">2.6.1.19</ecNumber>
    </submittedName>
</protein>
<evidence type="ECO:0000256" key="1">
    <source>
        <dbReference type="ARBA" id="ARBA00001933"/>
    </source>
</evidence>
<proteinExistence type="inferred from homology"/>
<dbReference type="Pfam" id="PF00202">
    <property type="entry name" value="Aminotran_3"/>
    <property type="match status" value="1"/>
</dbReference>
<evidence type="ECO:0000256" key="4">
    <source>
        <dbReference type="ARBA" id="ARBA00022679"/>
    </source>
</evidence>
<dbReference type="InterPro" id="IPR049704">
    <property type="entry name" value="Aminotrans_3_PPA_site"/>
</dbReference>
<evidence type="ECO:0000256" key="6">
    <source>
        <dbReference type="RuleBase" id="RU003560"/>
    </source>
</evidence>
<evidence type="ECO:0000256" key="5">
    <source>
        <dbReference type="ARBA" id="ARBA00022898"/>
    </source>
</evidence>
<evidence type="ECO:0000313" key="8">
    <source>
        <dbReference type="Proteomes" id="UP000286095"/>
    </source>
</evidence>
<dbReference type="GO" id="GO:0034386">
    <property type="term" value="F:4-aminobutyrate:2-oxoglutarate transaminase activity"/>
    <property type="evidence" value="ECO:0007669"/>
    <property type="project" value="UniProtKB-EC"/>
</dbReference>
<comment type="similarity">
    <text evidence="2 6">Belongs to the class-III pyridoxal-phosphate-dependent aminotransferase family.</text>
</comment>
<dbReference type="CDD" id="cd00610">
    <property type="entry name" value="OAT_like"/>
    <property type="match status" value="1"/>
</dbReference>
<dbReference type="GO" id="GO:0030170">
    <property type="term" value="F:pyridoxal phosphate binding"/>
    <property type="evidence" value="ECO:0007669"/>
    <property type="project" value="InterPro"/>
</dbReference>
<evidence type="ECO:0000256" key="3">
    <source>
        <dbReference type="ARBA" id="ARBA00022576"/>
    </source>
</evidence>
<dbReference type="PANTHER" id="PTHR11986:SF58">
    <property type="entry name" value="LEUCINE_METHIONINE RACEMASE"/>
    <property type="match status" value="1"/>
</dbReference>
<dbReference type="EMBL" id="QURW01000019">
    <property type="protein sequence ID" value="RQD86365.1"/>
    <property type="molecule type" value="Genomic_DNA"/>
</dbReference>
<dbReference type="InterPro" id="IPR015421">
    <property type="entry name" value="PyrdxlP-dep_Trfase_major"/>
</dbReference>
<dbReference type="EC" id="2.6.1.19" evidence="7"/>
<dbReference type="Proteomes" id="UP000286095">
    <property type="component" value="Unassembled WGS sequence"/>
</dbReference>
<dbReference type="InterPro" id="IPR015422">
    <property type="entry name" value="PyrdxlP-dep_Trfase_small"/>
</dbReference>
<accession>A0A424YYW7</accession>
<dbReference type="PANTHER" id="PTHR11986">
    <property type="entry name" value="AMINOTRANSFERASE CLASS III"/>
    <property type="match status" value="1"/>
</dbReference>
<organism evidence="7 8">
    <name type="scientific">Campylobacter hepaticus</name>
    <dbReference type="NCBI Taxonomy" id="1813019"/>
    <lineage>
        <taxon>Bacteria</taxon>
        <taxon>Pseudomonadati</taxon>
        <taxon>Campylobacterota</taxon>
        <taxon>Epsilonproteobacteria</taxon>
        <taxon>Campylobacterales</taxon>
        <taxon>Campylobacteraceae</taxon>
        <taxon>Campylobacter</taxon>
    </lineage>
</organism>
<comment type="cofactor">
    <cofactor evidence="1">
        <name>pyridoxal 5'-phosphate</name>
        <dbReference type="ChEBI" id="CHEBI:597326"/>
    </cofactor>
</comment>
<evidence type="ECO:0000256" key="2">
    <source>
        <dbReference type="ARBA" id="ARBA00008954"/>
    </source>
</evidence>
<dbReference type="SUPFAM" id="SSF53383">
    <property type="entry name" value="PLP-dependent transferases"/>
    <property type="match status" value="1"/>
</dbReference>
<evidence type="ECO:0000313" key="7">
    <source>
        <dbReference type="EMBL" id="RQD86365.1"/>
    </source>
</evidence>
<gene>
    <name evidence="7" type="primary">gabT</name>
    <name evidence="7" type="ORF">DZD40_06715</name>
</gene>
<dbReference type="AlphaFoldDB" id="A0A424YYW7"/>
<dbReference type="FunFam" id="3.40.640.10:FF:000013">
    <property type="entry name" value="4-aminobutyrate aminotransferase"/>
    <property type="match status" value="1"/>
</dbReference>